<keyword evidence="4" id="KW-1185">Reference proteome</keyword>
<feature type="domain" description="MDMPI C-terminal" evidence="1">
    <location>
        <begin position="139"/>
        <end position="234"/>
    </location>
</feature>
<evidence type="ECO:0000259" key="1">
    <source>
        <dbReference type="Pfam" id="PF07398"/>
    </source>
</evidence>
<protein>
    <submittedName>
        <fullName evidence="3">Uncharacterized protein (TIGR03083 family)</fullName>
    </submittedName>
</protein>
<comment type="caution">
    <text evidence="3">The sequence shown here is derived from an EMBL/GenBank/DDBJ whole genome shotgun (WGS) entry which is preliminary data.</text>
</comment>
<dbReference type="GO" id="GO:0005886">
    <property type="term" value="C:plasma membrane"/>
    <property type="evidence" value="ECO:0007669"/>
    <property type="project" value="TreeGrafter"/>
</dbReference>
<name>A0A2S6GR90_9PSEU</name>
<evidence type="ECO:0000313" key="3">
    <source>
        <dbReference type="EMBL" id="PPK67775.1"/>
    </source>
</evidence>
<dbReference type="GO" id="GO:0046872">
    <property type="term" value="F:metal ion binding"/>
    <property type="evidence" value="ECO:0007669"/>
    <property type="project" value="InterPro"/>
</dbReference>
<dbReference type="NCBIfam" id="TIGR03083">
    <property type="entry name" value="maleylpyruvate isomerase family mycothiol-dependent enzyme"/>
    <property type="match status" value="1"/>
</dbReference>
<dbReference type="OrthoDB" id="3671213at2"/>
<dbReference type="InterPro" id="IPR010872">
    <property type="entry name" value="MDMPI_C-term_domain"/>
</dbReference>
<accession>A0A2S6GR90</accession>
<dbReference type="Proteomes" id="UP000239203">
    <property type="component" value="Unassembled WGS sequence"/>
</dbReference>
<evidence type="ECO:0000259" key="2">
    <source>
        <dbReference type="Pfam" id="PF11716"/>
    </source>
</evidence>
<reference evidence="3 4" key="1">
    <citation type="submission" date="2018-02" db="EMBL/GenBank/DDBJ databases">
        <title>Genomic Encyclopedia of Archaeal and Bacterial Type Strains, Phase II (KMG-II): from individual species to whole genera.</title>
        <authorList>
            <person name="Goeker M."/>
        </authorList>
    </citation>
    <scope>NUCLEOTIDE SEQUENCE [LARGE SCALE GENOMIC DNA]</scope>
    <source>
        <strain evidence="3 4">YU 961-1</strain>
    </source>
</reference>
<dbReference type="Pfam" id="PF07398">
    <property type="entry name" value="MDMPI_C"/>
    <property type="match status" value="1"/>
</dbReference>
<dbReference type="PANTHER" id="PTHR40758:SF1">
    <property type="entry name" value="CONSERVED PROTEIN"/>
    <property type="match status" value="1"/>
</dbReference>
<dbReference type="AlphaFoldDB" id="A0A2S6GR90"/>
<dbReference type="Pfam" id="PF11716">
    <property type="entry name" value="MDMPI_N"/>
    <property type="match status" value="1"/>
</dbReference>
<dbReference type="RefSeq" id="WP_104479087.1">
    <property type="nucleotide sequence ID" value="NZ_CP154825.1"/>
</dbReference>
<dbReference type="EMBL" id="PTIX01000006">
    <property type="protein sequence ID" value="PPK67775.1"/>
    <property type="molecule type" value="Genomic_DNA"/>
</dbReference>
<organism evidence="3 4">
    <name type="scientific">Actinokineospora auranticolor</name>
    <dbReference type="NCBI Taxonomy" id="155976"/>
    <lineage>
        <taxon>Bacteria</taxon>
        <taxon>Bacillati</taxon>
        <taxon>Actinomycetota</taxon>
        <taxon>Actinomycetes</taxon>
        <taxon>Pseudonocardiales</taxon>
        <taxon>Pseudonocardiaceae</taxon>
        <taxon>Actinokineospora</taxon>
    </lineage>
</organism>
<feature type="domain" description="Mycothiol-dependent maleylpyruvate isomerase metal-binding" evidence="2">
    <location>
        <begin position="8"/>
        <end position="125"/>
    </location>
</feature>
<dbReference type="PANTHER" id="PTHR40758">
    <property type="entry name" value="CONSERVED PROTEIN"/>
    <property type="match status" value="1"/>
</dbReference>
<proteinExistence type="predicted"/>
<gene>
    <name evidence="3" type="ORF">CLV40_1065</name>
</gene>
<evidence type="ECO:0000313" key="4">
    <source>
        <dbReference type="Proteomes" id="UP000239203"/>
    </source>
</evidence>
<dbReference type="InterPro" id="IPR024344">
    <property type="entry name" value="MDMPI_metal-binding"/>
</dbReference>
<dbReference type="InterPro" id="IPR034660">
    <property type="entry name" value="DinB/YfiT-like"/>
</dbReference>
<dbReference type="SUPFAM" id="SSF109854">
    <property type="entry name" value="DinB/YfiT-like putative metalloenzymes"/>
    <property type="match status" value="1"/>
</dbReference>
<dbReference type="InterPro" id="IPR017517">
    <property type="entry name" value="Maleyloyr_isom"/>
</dbReference>
<sequence>MHKADYLEHLAADTARLREAAAGTLTETVPTCAPWTGADLLLHVAEVYRHKATTMRHNAWPSPWPPDFTGADPVAAYDDAYAELRTELSTRDAEETTLTWYPPEQTVGFWARRMAHEALIHRVDAELTAGLPITPIPADLAADGVDEVLTCFLAFATAEYPQAFEGALDALDGRTVRVDAGDSSWFVTLAPTITVAAEGTADATVTGDPDQVLLWLWRRVEDPTLKFEGDPLLPATLHTLLKVATQ</sequence>